<dbReference type="EMBL" id="VSSQ01000016">
    <property type="protein sequence ID" value="MPL61837.1"/>
    <property type="molecule type" value="Genomic_DNA"/>
</dbReference>
<gene>
    <name evidence="1" type="ORF">SDC9_07426</name>
</gene>
<organism evidence="1">
    <name type="scientific">bioreactor metagenome</name>
    <dbReference type="NCBI Taxonomy" id="1076179"/>
    <lineage>
        <taxon>unclassified sequences</taxon>
        <taxon>metagenomes</taxon>
        <taxon>ecological metagenomes</taxon>
    </lineage>
</organism>
<dbReference type="AlphaFoldDB" id="A0A644T5P8"/>
<evidence type="ECO:0000313" key="1">
    <source>
        <dbReference type="EMBL" id="MPL61837.1"/>
    </source>
</evidence>
<reference evidence="1" key="1">
    <citation type="submission" date="2019-08" db="EMBL/GenBank/DDBJ databases">
        <authorList>
            <person name="Kucharzyk K."/>
            <person name="Murdoch R.W."/>
            <person name="Higgins S."/>
            <person name="Loffler F."/>
        </authorList>
    </citation>
    <scope>NUCLEOTIDE SEQUENCE</scope>
</reference>
<sequence>MIKTITPQTPPINTEIGEIQESLNQYQFQTQPTDDSKNEDNGFYLKQSVDPYIAEFYYNKSGMVASSVDILAEDVILTNKITAENDEINLKRINECLEELRPQLSYQYGDERLSGAGCSRIIPTNDNGFTLIQLPQKQLKLKKIKHTDGKQYTIVEQLIQNVKTQNNNFYRYYKIFTNEYPNDLQTPNSKGFSGYVTWLGESQFYNYYSIPFWYQNSELINSKICIEQLDTKTFNNGNKAAGIVYFNKTGITQLNFNKALGEEETADEDLNLSSVLPQNIENLKNELRDAGYDIAYLYDESDENPMTMNYVKLTNDNYQYIQSKVKDIDQAVISRSGIPRERYMINDIKESMNSQKTQAFWEIYTKRLNSLQIPIEKMLRNLIKFLYGVDVKIKIEVPEFSEIINAKINTIKDLFNNALLTLRQALTLLSPYITELDINDIDIQDTLLDSRFYQGKPLTEYGDTPNLTDFGLGDLFAQP</sequence>
<proteinExistence type="predicted"/>
<comment type="caution">
    <text evidence="1">The sequence shown here is derived from an EMBL/GenBank/DDBJ whole genome shotgun (WGS) entry which is preliminary data.</text>
</comment>
<accession>A0A644T5P8</accession>
<name>A0A644T5P8_9ZZZZ</name>
<evidence type="ECO:0008006" key="2">
    <source>
        <dbReference type="Google" id="ProtNLM"/>
    </source>
</evidence>
<protein>
    <recommendedName>
        <fullName evidence="2">Phage portal protein</fullName>
    </recommendedName>
</protein>